<evidence type="ECO:0000313" key="2">
    <source>
        <dbReference type="EMBL" id="MBO2007749.1"/>
    </source>
</evidence>
<dbReference type="Proteomes" id="UP000664369">
    <property type="component" value="Unassembled WGS sequence"/>
</dbReference>
<protein>
    <recommendedName>
        <fullName evidence="4">Outer membrane protein beta-barrel domain-containing protein</fullName>
    </recommendedName>
</protein>
<evidence type="ECO:0000313" key="3">
    <source>
        <dbReference type="Proteomes" id="UP000664369"/>
    </source>
</evidence>
<organism evidence="2 3">
    <name type="scientific">Hymenobacter negativus</name>
    <dbReference type="NCBI Taxonomy" id="2795026"/>
    <lineage>
        <taxon>Bacteria</taxon>
        <taxon>Pseudomonadati</taxon>
        <taxon>Bacteroidota</taxon>
        <taxon>Cytophagia</taxon>
        <taxon>Cytophagales</taxon>
        <taxon>Hymenobacteraceae</taxon>
        <taxon>Hymenobacter</taxon>
    </lineage>
</organism>
<accession>A0ABS3QA92</accession>
<dbReference type="RefSeq" id="WP_208173281.1">
    <property type="nucleotide sequence ID" value="NZ_JAGETZ010000001.1"/>
</dbReference>
<proteinExistence type="predicted"/>
<gene>
    <name evidence="2" type="ORF">J4E00_01710</name>
</gene>
<comment type="caution">
    <text evidence="2">The sequence shown here is derived from an EMBL/GenBank/DDBJ whole genome shotgun (WGS) entry which is preliminary data.</text>
</comment>
<sequence length="200" mass="21981">MYRLRITLALLLLSMPGLMAQAQTKKKTNSGGGSSASGYKTGIGLRGGGWSSGLTIKHFLGSGKGVAIEGLLTTEYKAHGGRLTILGEKHHSIADAKGLQFYYGAGFHAGAYQGRYYFADERYYYNGRNGDVYFIKGNKGGYYYDENTYLAIGADLILGLEYKLPDLPFVVGVDYKPFFEVFHGYTGFYNDVAASLRFTF</sequence>
<feature type="signal peptide" evidence="1">
    <location>
        <begin position="1"/>
        <end position="22"/>
    </location>
</feature>
<name>A0ABS3QA92_9BACT</name>
<evidence type="ECO:0008006" key="4">
    <source>
        <dbReference type="Google" id="ProtNLM"/>
    </source>
</evidence>
<feature type="chain" id="PRO_5045166945" description="Outer membrane protein beta-barrel domain-containing protein" evidence="1">
    <location>
        <begin position="23"/>
        <end position="200"/>
    </location>
</feature>
<keyword evidence="1" id="KW-0732">Signal</keyword>
<dbReference type="EMBL" id="JAGETZ010000001">
    <property type="protein sequence ID" value="MBO2007749.1"/>
    <property type="molecule type" value="Genomic_DNA"/>
</dbReference>
<reference evidence="2 3" key="1">
    <citation type="submission" date="2021-03" db="EMBL/GenBank/DDBJ databases">
        <authorList>
            <person name="Kim M.K."/>
        </authorList>
    </citation>
    <scope>NUCLEOTIDE SEQUENCE [LARGE SCALE GENOMIC DNA]</scope>
    <source>
        <strain evidence="2 3">BT442</strain>
    </source>
</reference>
<evidence type="ECO:0000256" key="1">
    <source>
        <dbReference type="SAM" id="SignalP"/>
    </source>
</evidence>
<keyword evidence="3" id="KW-1185">Reference proteome</keyword>